<dbReference type="Proteomes" id="UP000254808">
    <property type="component" value="Chromosome"/>
</dbReference>
<evidence type="ECO:0000313" key="1">
    <source>
        <dbReference type="EMBL" id="AXI99939.1"/>
    </source>
</evidence>
<reference evidence="1 2" key="1">
    <citation type="submission" date="2018-03" db="EMBL/GenBank/DDBJ databases">
        <title>Phenotypic and genomic properties of Cyclonatronum proteinivorum gen. nov., sp. nov., a haloalkaliphilic bacteroidete from soda lakes possessing Na+-translocating rhodopsin.</title>
        <authorList>
            <person name="Toshchakov S.V."/>
            <person name="Korzhenkov A."/>
            <person name="Samarov N.I."/>
            <person name="Kublanov I.V."/>
            <person name="Muntyan M.S."/>
            <person name="Sorokin D.Y."/>
        </authorList>
    </citation>
    <scope>NUCLEOTIDE SEQUENCE [LARGE SCALE GENOMIC DNA]</scope>
    <source>
        <strain evidence="1 2">Omega</strain>
    </source>
</reference>
<proteinExistence type="predicted"/>
<dbReference type="KEGG" id="cprv:CYPRO_0656"/>
<name>A0A345UHI8_9BACT</name>
<keyword evidence="2" id="KW-1185">Reference proteome</keyword>
<dbReference type="AlphaFoldDB" id="A0A345UHI8"/>
<accession>A0A345UHI8</accession>
<organism evidence="1 2">
    <name type="scientific">Cyclonatronum proteinivorum</name>
    <dbReference type="NCBI Taxonomy" id="1457365"/>
    <lineage>
        <taxon>Bacteria</taxon>
        <taxon>Pseudomonadati</taxon>
        <taxon>Balneolota</taxon>
        <taxon>Balneolia</taxon>
        <taxon>Balneolales</taxon>
        <taxon>Cyclonatronaceae</taxon>
        <taxon>Cyclonatronum</taxon>
    </lineage>
</organism>
<gene>
    <name evidence="1" type="ORF">CYPRO_0656</name>
</gene>
<evidence type="ECO:0000313" key="2">
    <source>
        <dbReference type="Proteomes" id="UP000254808"/>
    </source>
</evidence>
<dbReference type="EMBL" id="CP027806">
    <property type="protein sequence ID" value="AXI99939.1"/>
    <property type="molecule type" value="Genomic_DNA"/>
</dbReference>
<protein>
    <submittedName>
        <fullName evidence="1">Uncharacterized protein</fullName>
    </submittedName>
</protein>
<sequence>MEHLTFHEVETLVFRRETLTNSTISSMLSHIQICEVCRNIAEMEQLLYAEFRKNTQAEVRPPYRMILKHKNFSKKRMPGKIRLAADTAVVSSAGFSNVGTYISTEYGLLIRFSLDNNNGRLSVTALTAHEDVDLSYLLLRLEGQETFIQLNKDAKGVIPAELVSTSNRSFMSDIEIIFPMIKFDLRPAEMEYSNGDLSVQVVVEDSRTTFIWKKMFAYLPDVKRAYLIDEGGLAINRLVDSSSFTSTSGPKIQRVALYPA</sequence>